<gene>
    <name evidence="1" type="ORF">MML48_3g00017619</name>
</gene>
<keyword evidence="2" id="KW-1185">Reference proteome</keyword>
<evidence type="ECO:0000313" key="2">
    <source>
        <dbReference type="Proteomes" id="UP001056778"/>
    </source>
</evidence>
<dbReference type="Proteomes" id="UP001056778">
    <property type="component" value="Chromosome 3"/>
</dbReference>
<protein>
    <submittedName>
        <fullName evidence="1">Transient receptor potential channel</fullName>
    </submittedName>
</protein>
<dbReference type="EMBL" id="CM043017">
    <property type="protein sequence ID" value="KAI4465134.1"/>
    <property type="molecule type" value="Genomic_DNA"/>
</dbReference>
<reference evidence="1" key="1">
    <citation type="submission" date="2022-04" db="EMBL/GenBank/DDBJ databases">
        <title>Chromosome-scale genome assembly of Holotrichia oblita Faldermann.</title>
        <authorList>
            <person name="Rongchong L."/>
        </authorList>
    </citation>
    <scope>NUCLEOTIDE SEQUENCE</scope>
    <source>
        <strain evidence="1">81SQS9</strain>
    </source>
</reference>
<comment type="caution">
    <text evidence="1">The sequence shown here is derived from an EMBL/GenBank/DDBJ whole genome shotgun (WGS) entry which is preliminary data.</text>
</comment>
<name>A0ACB9TEB3_HOLOL</name>
<accession>A0ACB9TEB3</accession>
<evidence type="ECO:0000313" key="1">
    <source>
        <dbReference type="EMBL" id="KAI4465134.1"/>
    </source>
</evidence>
<sequence>MTEDLSRVPSPPPMPPMPFQDPASLSKQPSYRRSQMFHLPSRLSFGHYSFNIRGYRRLEDEPLQKRASILLPHLQQSEKKFFELVQANDLQAVKEFLQENHGFNINCVNFQGVSALHIAVQNRSESMVEFLLQQRDIDVADCALHAIRDNQIKILQLLLDKLQEIAPGLEFVGVTHSSDFPDHVTPLILAAQCGHFEIIELLIERGHKISKPHLPNCSCNECLAHLDHDDLLHGETLRLNLYRAVTNPAYICHATHDPILSAFELSRELLLCSRMVPEFKAAYLELSHEISNFAVEIIAGCRSTEEMDLILKQQGGLNIPDHLIYPRLVLAMDYKQKQFVAHPNTQQMVEAVWHGDFYEWKFKSLIVQASYPFFRLALLPIVAIFCLILPKHSLVKHYSIPLNKMLTHIGAYFVFLVIIFLESNMSKKSMKRGPPNSGLEPIIILFVCSIIWSSFRLCMLKGPTRHFSKLWNWFDLVTYILYILTFSFWLAASIDVQQNDQVDLERKYWHHLDPTLIAEGTFAIAVVMSFFRLLHLVKLHYVMGPLQICLGKMSSDVAKYLTIFALIILSFTCGTCRLYHYYDGMVQTDKATGIQKSQASSFVDFSSALKTYFWAIFTMSDLASGDVVIEALPGEVENTVIINEHTFTEAIGYIAFALFEILIVIILLNMLIATMSNTFQKVIDNVNAEWTFGKTDLYLDYIDQTVLPPPLNLIPTAQGLGSALEWIQVLTKTPSDRKARFTLTNCCFIEREADEHITRDFPILMTQLIQRYFREKDVTNENAVSDLEAVKQDIARSSIHEALANYSTWQLYQPTRERRRTAQKRAPTVPSRHQPQHVRSPITIDLTTFNIVQPGGSSDDTTSAPDMSSTKEVICKLRCREEEQLQKCIGVIKTMKAAIGRQKNVSMDVKNGLKELEEAVVMISDCRKRWKNAELQARERAQKASAPATKTQATSAMGNKNVEKKEAHPSENVWMKDRAGRRKQAQEEKKAAVKASDRKQQQKIAGGQRKEDGTDQKKLKKNKQKKRNTKPRLDALLVKPAQGKSYADVLRELRSNAKPEGGAENTRGRYAVGTRTQHQRHSRLQQRIEDDPGREGKYQHRRAQGDVIIQRSRLVNDNGGSLRSSQSKVRNQ</sequence>
<organism evidence="1 2">
    <name type="scientific">Holotrichia oblita</name>
    <name type="common">Chafer beetle</name>
    <dbReference type="NCBI Taxonomy" id="644536"/>
    <lineage>
        <taxon>Eukaryota</taxon>
        <taxon>Metazoa</taxon>
        <taxon>Ecdysozoa</taxon>
        <taxon>Arthropoda</taxon>
        <taxon>Hexapoda</taxon>
        <taxon>Insecta</taxon>
        <taxon>Pterygota</taxon>
        <taxon>Neoptera</taxon>
        <taxon>Endopterygota</taxon>
        <taxon>Coleoptera</taxon>
        <taxon>Polyphaga</taxon>
        <taxon>Scarabaeiformia</taxon>
        <taxon>Scarabaeidae</taxon>
        <taxon>Melolonthinae</taxon>
        <taxon>Holotrichia</taxon>
    </lineage>
</organism>
<keyword evidence="1" id="KW-0675">Receptor</keyword>
<proteinExistence type="predicted"/>